<protein>
    <submittedName>
        <fullName evidence="1">Uncharacterized protein</fullName>
    </submittedName>
</protein>
<gene>
    <name evidence="1" type="ORF">GALMADRAFT_1358294</name>
</gene>
<dbReference type="HOGENOM" id="CLU_963269_0_0_1"/>
<reference evidence="2" key="1">
    <citation type="journal article" date="2014" name="Proc. Natl. Acad. Sci. U.S.A.">
        <title>Extensive sampling of basidiomycete genomes demonstrates inadequacy of the white-rot/brown-rot paradigm for wood decay fungi.</title>
        <authorList>
            <person name="Riley R."/>
            <person name="Salamov A.A."/>
            <person name="Brown D.W."/>
            <person name="Nagy L.G."/>
            <person name="Floudas D."/>
            <person name="Held B.W."/>
            <person name="Levasseur A."/>
            <person name="Lombard V."/>
            <person name="Morin E."/>
            <person name="Otillar R."/>
            <person name="Lindquist E.A."/>
            <person name="Sun H."/>
            <person name="LaButti K.M."/>
            <person name="Schmutz J."/>
            <person name="Jabbour D."/>
            <person name="Luo H."/>
            <person name="Baker S.E."/>
            <person name="Pisabarro A.G."/>
            <person name="Walton J.D."/>
            <person name="Blanchette R.A."/>
            <person name="Henrissat B."/>
            <person name="Martin F."/>
            <person name="Cullen D."/>
            <person name="Hibbett D.S."/>
            <person name="Grigoriev I.V."/>
        </authorList>
    </citation>
    <scope>NUCLEOTIDE SEQUENCE [LARGE SCALE GENOMIC DNA]</scope>
    <source>
        <strain evidence="2">CBS 339.88</strain>
    </source>
</reference>
<organism evidence="1 2">
    <name type="scientific">Galerina marginata (strain CBS 339.88)</name>
    <dbReference type="NCBI Taxonomy" id="685588"/>
    <lineage>
        <taxon>Eukaryota</taxon>
        <taxon>Fungi</taxon>
        <taxon>Dikarya</taxon>
        <taxon>Basidiomycota</taxon>
        <taxon>Agaricomycotina</taxon>
        <taxon>Agaricomycetes</taxon>
        <taxon>Agaricomycetidae</taxon>
        <taxon>Agaricales</taxon>
        <taxon>Agaricineae</taxon>
        <taxon>Strophariaceae</taxon>
        <taxon>Galerina</taxon>
    </lineage>
</organism>
<proteinExistence type="predicted"/>
<dbReference type="Proteomes" id="UP000027222">
    <property type="component" value="Unassembled WGS sequence"/>
</dbReference>
<evidence type="ECO:0000313" key="2">
    <source>
        <dbReference type="Proteomes" id="UP000027222"/>
    </source>
</evidence>
<name>A0A067TMJ9_GALM3</name>
<sequence>MGSRPVEHDFIQQQMGSNNLTTFRCYPFPASLAEVPYPVDATWTPIPPAKLVDYSKTYNFELPTCFHGLTIQLVIRDHDPSSPVSMECAVEGRYEFRCPFFINVTALLRDDSNVEYIRHVKRTDDSYSNPSTYELQWDKEDSHGSSSATPQFEDVQEVLPETERGRIRTWLLMSPITTKGTEVKTALSIFQRYIDYAIPEISTDGAHVRYGADDHSVLVIGYEDEEAAMTLMAAWNTAPRPCIEFIEIRLSPVVPEAEVTEYALATANVGIGRSRYDPREAAFLAGLQE</sequence>
<evidence type="ECO:0000313" key="1">
    <source>
        <dbReference type="EMBL" id="KDR81149.1"/>
    </source>
</evidence>
<dbReference type="OrthoDB" id="3071415at2759"/>
<keyword evidence="2" id="KW-1185">Reference proteome</keyword>
<dbReference type="AlphaFoldDB" id="A0A067TMJ9"/>
<accession>A0A067TMJ9</accession>
<dbReference type="EMBL" id="KL142371">
    <property type="protein sequence ID" value="KDR81149.1"/>
    <property type="molecule type" value="Genomic_DNA"/>
</dbReference>